<dbReference type="SUPFAM" id="SSF46785">
    <property type="entry name" value="Winged helix' DNA-binding domain"/>
    <property type="match status" value="1"/>
</dbReference>
<dbReference type="InterPro" id="IPR015424">
    <property type="entry name" value="PyrdxlP-dep_Trfase"/>
</dbReference>
<evidence type="ECO:0000256" key="1">
    <source>
        <dbReference type="ARBA" id="ARBA00005384"/>
    </source>
</evidence>
<evidence type="ECO:0000313" key="7">
    <source>
        <dbReference type="EMBL" id="MET3752963.1"/>
    </source>
</evidence>
<evidence type="ECO:0000259" key="6">
    <source>
        <dbReference type="PROSITE" id="PS50949"/>
    </source>
</evidence>
<dbReference type="EMBL" id="JBEPMY010000001">
    <property type="protein sequence ID" value="MET3752963.1"/>
    <property type="molecule type" value="Genomic_DNA"/>
</dbReference>
<comment type="caution">
    <text evidence="7">The sequence shown here is derived from an EMBL/GenBank/DDBJ whole genome shotgun (WGS) entry which is preliminary data.</text>
</comment>
<comment type="similarity">
    <text evidence="1">In the C-terminal section; belongs to the class-I pyridoxal-phosphate-dependent aminotransferase family.</text>
</comment>
<dbReference type="Pfam" id="PF00155">
    <property type="entry name" value="Aminotran_1_2"/>
    <property type="match status" value="1"/>
</dbReference>
<keyword evidence="5" id="KW-0804">Transcription</keyword>
<dbReference type="PANTHER" id="PTHR46577">
    <property type="entry name" value="HTH-TYPE TRANSCRIPTIONAL REGULATORY PROTEIN GABR"/>
    <property type="match status" value="1"/>
</dbReference>
<name>A0ABV2M913_9HYPH</name>
<dbReference type="SMART" id="SM00345">
    <property type="entry name" value="HTH_GNTR"/>
    <property type="match status" value="1"/>
</dbReference>
<evidence type="ECO:0000313" key="8">
    <source>
        <dbReference type="Proteomes" id="UP001549077"/>
    </source>
</evidence>
<evidence type="ECO:0000256" key="3">
    <source>
        <dbReference type="ARBA" id="ARBA00023015"/>
    </source>
</evidence>
<dbReference type="InterPro" id="IPR036390">
    <property type="entry name" value="WH_DNA-bd_sf"/>
</dbReference>
<dbReference type="Gene3D" id="1.10.10.10">
    <property type="entry name" value="Winged helix-like DNA-binding domain superfamily/Winged helix DNA-binding domain"/>
    <property type="match status" value="1"/>
</dbReference>
<dbReference type="SUPFAM" id="SSF53383">
    <property type="entry name" value="PLP-dependent transferases"/>
    <property type="match status" value="1"/>
</dbReference>
<dbReference type="InterPro" id="IPR000524">
    <property type="entry name" value="Tscrpt_reg_HTH_GntR"/>
</dbReference>
<dbReference type="PROSITE" id="PS50949">
    <property type="entry name" value="HTH_GNTR"/>
    <property type="match status" value="1"/>
</dbReference>
<sequence>MVLALELDIRLPDKNTGQLVSQLHRQLRTAIVSGRLRAGTQLPPTRKLALELGISRNSVVAAYDLLLSEGYLSGKVGSGSFVNEMRGLRSGQRRRPDSDFTSLIAPLWRRPPTIPSTSVPKTVSYDFRFGHPDVAHFPHHIWQRLSGRAMRQALRRGEEAGPPEGLQVLREAIVQHASFSRAISCQPENVVVTNGAQQGFSLLAQVLVQSGKTVVAIEDPGYRPARLAFATAGARIMPVPVDAEGIVVSKLPRDAGVIYVTPTHQSPLGVTMSARRRTELLAFAETHSAVIVEDDYDSEFRYGDRPHDALQTFDESGVVFYVGTFTKSMFPSLRLGFVVSPPWASDALIAAKRVADGQCAAILQATLADFILEGHLARHVRKMRSVYSTRNDTVLKSLIEHLPDLLEPIPTSAGIHCAAFFRTPVDINDVINRATNAGIAIEDLDRFWVAPPPRSGLAFGFSAIDESRIKDGIALLAKILT</sequence>
<keyword evidence="3" id="KW-0805">Transcription regulation</keyword>
<protein>
    <submittedName>
        <fullName evidence="7">GntR family transcriptional regulator/MocR family aminotransferase</fullName>
    </submittedName>
</protein>
<keyword evidence="4" id="KW-0238">DNA-binding</keyword>
<dbReference type="Proteomes" id="UP001549077">
    <property type="component" value="Unassembled WGS sequence"/>
</dbReference>
<accession>A0ABV2M913</accession>
<dbReference type="Gene3D" id="3.40.640.10">
    <property type="entry name" value="Type I PLP-dependent aspartate aminotransferase-like (Major domain)"/>
    <property type="match status" value="1"/>
</dbReference>
<dbReference type="InterPro" id="IPR004839">
    <property type="entry name" value="Aminotransferase_I/II_large"/>
</dbReference>
<dbReference type="RefSeq" id="WP_205918916.1">
    <property type="nucleotide sequence ID" value="NZ_CP071604.1"/>
</dbReference>
<gene>
    <name evidence="7" type="ORF">ABID08_000302</name>
</gene>
<dbReference type="GeneID" id="91149515"/>
<dbReference type="InterPro" id="IPR015421">
    <property type="entry name" value="PyrdxlP-dep_Trfase_major"/>
</dbReference>
<proteinExistence type="inferred from homology"/>
<dbReference type="CDD" id="cd07377">
    <property type="entry name" value="WHTH_GntR"/>
    <property type="match status" value="1"/>
</dbReference>
<evidence type="ECO:0000256" key="2">
    <source>
        <dbReference type="ARBA" id="ARBA00022898"/>
    </source>
</evidence>
<evidence type="ECO:0000256" key="5">
    <source>
        <dbReference type="ARBA" id="ARBA00023163"/>
    </source>
</evidence>
<keyword evidence="8" id="KW-1185">Reference proteome</keyword>
<dbReference type="CDD" id="cd00609">
    <property type="entry name" value="AAT_like"/>
    <property type="match status" value="1"/>
</dbReference>
<dbReference type="GO" id="GO:0008483">
    <property type="term" value="F:transaminase activity"/>
    <property type="evidence" value="ECO:0007669"/>
    <property type="project" value="UniProtKB-KW"/>
</dbReference>
<keyword evidence="7" id="KW-0808">Transferase</keyword>
<reference evidence="7 8" key="1">
    <citation type="submission" date="2024-06" db="EMBL/GenBank/DDBJ databases">
        <title>Genomic Encyclopedia of Type Strains, Phase IV (KMG-IV): sequencing the most valuable type-strain genomes for metagenomic binning, comparative biology and taxonomic classification.</title>
        <authorList>
            <person name="Goeker M."/>
        </authorList>
    </citation>
    <scope>NUCLEOTIDE SEQUENCE [LARGE SCALE GENOMIC DNA]</scope>
    <source>
        <strain evidence="7 8">DSM 29288</strain>
    </source>
</reference>
<organism evidence="7 8">
    <name type="scientific">Rhizobium binae</name>
    <dbReference type="NCBI Taxonomy" id="1138190"/>
    <lineage>
        <taxon>Bacteria</taxon>
        <taxon>Pseudomonadati</taxon>
        <taxon>Pseudomonadota</taxon>
        <taxon>Alphaproteobacteria</taxon>
        <taxon>Hyphomicrobiales</taxon>
        <taxon>Rhizobiaceae</taxon>
        <taxon>Rhizobium/Agrobacterium group</taxon>
        <taxon>Rhizobium</taxon>
    </lineage>
</organism>
<keyword evidence="2" id="KW-0663">Pyridoxal phosphate</keyword>
<evidence type="ECO:0000256" key="4">
    <source>
        <dbReference type="ARBA" id="ARBA00023125"/>
    </source>
</evidence>
<feature type="domain" description="HTH gntR-type" evidence="6">
    <location>
        <begin position="17"/>
        <end position="85"/>
    </location>
</feature>
<dbReference type="InterPro" id="IPR051446">
    <property type="entry name" value="HTH_trans_reg/aminotransferase"/>
</dbReference>
<keyword evidence="7" id="KW-0032">Aminotransferase</keyword>
<dbReference type="Pfam" id="PF00392">
    <property type="entry name" value="GntR"/>
    <property type="match status" value="1"/>
</dbReference>
<dbReference type="InterPro" id="IPR036388">
    <property type="entry name" value="WH-like_DNA-bd_sf"/>
</dbReference>
<dbReference type="PANTHER" id="PTHR46577:SF1">
    <property type="entry name" value="HTH-TYPE TRANSCRIPTIONAL REGULATORY PROTEIN GABR"/>
    <property type="match status" value="1"/>
</dbReference>